<dbReference type="EMBL" id="KI271584">
    <property type="protein sequence ID" value="ERL65804.1"/>
    <property type="molecule type" value="Genomic_DNA"/>
</dbReference>
<reference evidence="2" key="1">
    <citation type="journal article" date="2013" name="Genome Announc.">
        <title>Whole-Genome Sequencing of Lactobacillus shenzhenensis Strain LY-73T.</title>
        <authorList>
            <person name="Lin Z."/>
            <person name="Liu Z."/>
            <person name="Yang R."/>
            <person name="Zou Y."/>
            <person name="Wan D."/>
            <person name="Chen J."/>
            <person name="Guo M."/>
            <person name="Zhao J."/>
            <person name="Fang C."/>
            <person name="Yang R."/>
            <person name="Liu F."/>
        </authorList>
    </citation>
    <scope>NUCLEOTIDE SEQUENCE [LARGE SCALE GENOMIC DNA]</scope>
    <source>
        <strain evidence="2">LY-73</strain>
    </source>
</reference>
<name>U4TNM3_9LACO</name>
<dbReference type="HOGENOM" id="CLU_3235386_0_0_9"/>
<keyword evidence="2" id="KW-1185">Reference proteome</keyword>
<evidence type="ECO:0000313" key="1">
    <source>
        <dbReference type="EMBL" id="ERL65804.1"/>
    </source>
</evidence>
<dbReference type="Proteomes" id="UP000030647">
    <property type="component" value="Unassembled WGS sequence"/>
</dbReference>
<evidence type="ECO:0000313" key="2">
    <source>
        <dbReference type="Proteomes" id="UP000030647"/>
    </source>
</evidence>
<gene>
    <name evidence="1" type="ORF">L248_1880</name>
</gene>
<dbReference type="AlphaFoldDB" id="U4TNM3"/>
<sequence length="43" mass="4794">MRNTSSSFAIIIPPQFWLVIFKAFSFGQHISREICAGSAAFTD</sequence>
<proteinExistence type="predicted"/>
<accession>U4TNM3</accession>
<organism evidence="1 2">
    <name type="scientific">Schleiferilactobacillus shenzhenensis LY-73</name>
    <dbReference type="NCBI Taxonomy" id="1231336"/>
    <lineage>
        <taxon>Bacteria</taxon>
        <taxon>Bacillati</taxon>
        <taxon>Bacillota</taxon>
        <taxon>Bacilli</taxon>
        <taxon>Lactobacillales</taxon>
        <taxon>Lactobacillaceae</taxon>
        <taxon>Schleiferilactobacillus</taxon>
    </lineage>
</organism>
<protein>
    <submittedName>
        <fullName evidence="1">Uncharacterized protein</fullName>
    </submittedName>
</protein>